<evidence type="ECO:0000259" key="9">
    <source>
        <dbReference type="PROSITE" id="PS50240"/>
    </source>
</evidence>
<dbReference type="KEGG" id="emc:129334526"/>
<dbReference type="FunFam" id="2.40.10.10:FF:000120">
    <property type="entry name" value="Putative serine protease"/>
    <property type="match status" value="1"/>
</dbReference>
<dbReference type="PROSITE" id="PS00134">
    <property type="entry name" value="TRYPSIN_HIS"/>
    <property type="match status" value="1"/>
</dbReference>
<dbReference type="PROSITE" id="PS00135">
    <property type="entry name" value="TRYPSIN_SER"/>
    <property type="match status" value="1"/>
</dbReference>
<dbReference type="InterPro" id="IPR009003">
    <property type="entry name" value="Peptidase_S1_PA"/>
</dbReference>
<dbReference type="InterPro" id="IPR001314">
    <property type="entry name" value="Peptidase_S1A"/>
</dbReference>
<feature type="domain" description="Peptidase S1" evidence="9">
    <location>
        <begin position="67"/>
        <end position="298"/>
    </location>
</feature>
<proteinExistence type="inferred from homology"/>
<dbReference type="GO" id="GO:0004252">
    <property type="term" value="F:serine-type endopeptidase activity"/>
    <property type="evidence" value="ECO:0007669"/>
    <property type="project" value="InterPro"/>
</dbReference>
<dbReference type="SUPFAM" id="SSF50494">
    <property type="entry name" value="Trypsin-like serine proteases"/>
    <property type="match status" value="1"/>
</dbReference>
<keyword evidence="4 7" id="KW-0378">Hydrolase</keyword>
<dbReference type="SMART" id="SM00020">
    <property type="entry name" value="Tryp_SPc"/>
    <property type="match status" value="1"/>
</dbReference>
<dbReference type="RefSeq" id="XP_054842658.1">
    <property type="nucleotide sequence ID" value="XM_054986683.1"/>
</dbReference>
<dbReference type="InterPro" id="IPR043504">
    <property type="entry name" value="Peptidase_S1_PA_chymotrypsin"/>
</dbReference>
<dbReference type="Pfam" id="PF00089">
    <property type="entry name" value="Trypsin"/>
    <property type="match status" value="1"/>
</dbReference>
<evidence type="ECO:0000313" key="10">
    <source>
        <dbReference type="Proteomes" id="UP001190640"/>
    </source>
</evidence>
<evidence type="ECO:0000256" key="2">
    <source>
        <dbReference type="ARBA" id="ARBA00022670"/>
    </source>
</evidence>
<accession>A0AA97L5A4</accession>
<dbReference type="GO" id="GO:0035821">
    <property type="term" value="P:modulation of process of another organism"/>
    <property type="evidence" value="ECO:0007669"/>
    <property type="project" value="UniProtKB-ARBA"/>
</dbReference>
<gene>
    <name evidence="11" type="primary">LOC129334526</name>
</gene>
<dbReference type="GO" id="GO:0006508">
    <property type="term" value="P:proteolysis"/>
    <property type="evidence" value="ECO:0007669"/>
    <property type="project" value="UniProtKB-KW"/>
</dbReference>
<keyword evidence="6" id="KW-1015">Disulfide bond</keyword>
<evidence type="ECO:0000256" key="7">
    <source>
        <dbReference type="RuleBase" id="RU363034"/>
    </source>
</evidence>
<feature type="signal peptide" evidence="8">
    <location>
        <begin position="1"/>
        <end position="18"/>
    </location>
</feature>
<evidence type="ECO:0000313" key="11">
    <source>
        <dbReference type="RefSeq" id="XP_054842658.1"/>
    </source>
</evidence>
<dbReference type="PROSITE" id="PS50240">
    <property type="entry name" value="TRYPSIN_DOM"/>
    <property type="match status" value="1"/>
</dbReference>
<dbReference type="GeneID" id="129334526"/>
<evidence type="ECO:0000256" key="4">
    <source>
        <dbReference type="ARBA" id="ARBA00022801"/>
    </source>
</evidence>
<evidence type="ECO:0000256" key="6">
    <source>
        <dbReference type="ARBA" id="ARBA00023157"/>
    </source>
</evidence>
<dbReference type="InterPro" id="IPR001254">
    <property type="entry name" value="Trypsin_dom"/>
</dbReference>
<evidence type="ECO:0000256" key="3">
    <source>
        <dbReference type="ARBA" id="ARBA00022729"/>
    </source>
</evidence>
<dbReference type="PANTHER" id="PTHR24271:SF52">
    <property type="entry name" value="GRANZYME K"/>
    <property type="match status" value="1"/>
</dbReference>
<dbReference type="CDD" id="cd00190">
    <property type="entry name" value="Tryp_SPc"/>
    <property type="match status" value="1"/>
</dbReference>
<keyword evidence="10" id="KW-1185">Reference proteome</keyword>
<keyword evidence="5 7" id="KW-0720">Serine protease</keyword>
<dbReference type="PANTHER" id="PTHR24271">
    <property type="entry name" value="KALLIKREIN-RELATED"/>
    <property type="match status" value="1"/>
</dbReference>
<evidence type="ECO:0000256" key="5">
    <source>
        <dbReference type="ARBA" id="ARBA00022825"/>
    </source>
</evidence>
<dbReference type="Gene3D" id="2.40.10.10">
    <property type="entry name" value="Trypsin-like serine proteases"/>
    <property type="match status" value="2"/>
</dbReference>
<organism evidence="10 11">
    <name type="scientific">Eublepharis macularius</name>
    <name type="common">Leopard gecko</name>
    <name type="synonym">Cyrtodactylus macularius</name>
    <dbReference type="NCBI Taxonomy" id="481883"/>
    <lineage>
        <taxon>Eukaryota</taxon>
        <taxon>Metazoa</taxon>
        <taxon>Chordata</taxon>
        <taxon>Craniata</taxon>
        <taxon>Vertebrata</taxon>
        <taxon>Euteleostomi</taxon>
        <taxon>Lepidosauria</taxon>
        <taxon>Squamata</taxon>
        <taxon>Bifurcata</taxon>
        <taxon>Gekkota</taxon>
        <taxon>Eublepharidae</taxon>
        <taxon>Eublepharinae</taxon>
        <taxon>Eublepharis</taxon>
    </lineage>
</organism>
<evidence type="ECO:0000256" key="8">
    <source>
        <dbReference type="SAM" id="SignalP"/>
    </source>
</evidence>
<dbReference type="AlphaFoldDB" id="A0AA97L5A4"/>
<reference evidence="11" key="1">
    <citation type="submission" date="2025-08" db="UniProtKB">
        <authorList>
            <consortium name="RefSeq"/>
        </authorList>
    </citation>
    <scope>IDENTIFICATION</scope>
    <source>
        <tissue evidence="11">Blood</tissue>
    </source>
</reference>
<dbReference type="GO" id="GO:0005576">
    <property type="term" value="C:extracellular region"/>
    <property type="evidence" value="ECO:0007669"/>
    <property type="project" value="UniProtKB-ARBA"/>
</dbReference>
<feature type="chain" id="PRO_5041693278" evidence="8">
    <location>
        <begin position="19"/>
        <end position="300"/>
    </location>
</feature>
<dbReference type="Proteomes" id="UP001190640">
    <property type="component" value="Chromosome 8"/>
</dbReference>
<evidence type="ECO:0000256" key="1">
    <source>
        <dbReference type="ARBA" id="ARBA00009228"/>
    </source>
</evidence>
<dbReference type="InterPro" id="IPR033116">
    <property type="entry name" value="TRYPSIN_SER"/>
</dbReference>
<keyword evidence="3 8" id="KW-0732">Signal</keyword>
<sequence length="300" mass="33927">MGLLFVLSFSAALLFLGAHRDFLGSNWLLLQRDAKTPLSRQQQQQQWWRLQEVDFLEEAIPGHCADIIAGDPSVPHSRPFMAALIRGNSFMCGGTLIRRNWVLTAAHCEIGKGDTVILGVHSLSNPEREKQTFQITNVYMHPKFNRTTMENDIMVLQLNRNAKLNRFVQTIRLPRTYEDVRAGTQCLVAGWGLTENGREVSDTLHEVSVTVTDRRICNDKEHYNSKPAVTMNMVCAGGINNQRNDTCNGDSGGPLICRGIQRGITSFGEPKKCGYPQFPGVYTRLTKDYVEWVKKETERR</sequence>
<name>A0AA97L5A4_EUBMA</name>
<dbReference type="InterPro" id="IPR018114">
    <property type="entry name" value="TRYPSIN_HIS"/>
</dbReference>
<comment type="similarity">
    <text evidence="1">Belongs to the peptidase S1 family. Snake venom subfamily.</text>
</comment>
<dbReference type="PRINTS" id="PR00722">
    <property type="entry name" value="CHYMOTRYPSIN"/>
</dbReference>
<keyword evidence="2 7" id="KW-0645">Protease</keyword>
<protein>
    <submittedName>
        <fullName evidence="11">Granzyme A-like</fullName>
    </submittedName>
</protein>